<protein>
    <submittedName>
        <fullName evidence="1">Uncharacterized protein</fullName>
    </submittedName>
</protein>
<evidence type="ECO:0000313" key="2">
    <source>
        <dbReference type="Proteomes" id="UP000270698"/>
    </source>
</evidence>
<sequence length="104" mass="12092">MKKAKQLLKEIKTNNVSYAIMDEDNEIYCNKETNNIMDIYGYDNENGHFYGVYSDVVGGKVDSRYLSDEYILKAIDKLLNLGDPVKRTELPADADFKRTFFFEE</sequence>
<reference evidence="1 2" key="1">
    <citation type="submission" date="2018-09" db="EMBL/GenBank/DDBJ databases">
        <title>A comparative genomics approach for identifying host-range determinants of bacteriophages infecting Streptococcus thermophilus.</title>
        <authorList>
            <person name="Szymczak P."/>
            <person name="Rau M.H."/>
            <person name="Monteiro J.M."/>
            <person name="de Pinho M.G."/>
            <person name="Filipe S.R."/>
            <person name="Vogensen F.K."/>
            <person name="Zeidan A."/>
            <person name="Janzen T."/>
        </authorList>
    </citation>
    <scope>NUCLEOTIDE SEQUENCE [LARGE SCALE GENOMIC DNA]</scope>
</reference>
<name>A0A3G8FA94_9CAUD</name>
<gene>
    <name evidence="1" type="ORF">CHPC1062_0024</name>
</gene>
<evidence type="ECO:0000313" key="1">
    <source>
        <dbReference type="EMBL" id="AZF91731.1"/>
    </source>
</evidence>
<proteinExistence type="predicted"/>
<keyword evidence="2" id="KW-1185">Reference proteome</keyword>
<dbReference type="EMBL" id="MH937499">
    <property type="protein sequence ID" value="AZF91731.1"/>
    <property type="molecule type" value="Genomic_DNA"/>
</dbReference>
<accession>A0A3G8FA94</accession>
<organism evidence="1 2">
    <name type="scientific">Streptococcus phage CHPC1062</name>
    <dbReference type="NCBI Taxonomy" id="2365021"/>
    <lineage>
        <taxon>Viruses</taxon>
        <taxon>Duplodnaviria</taxon>
        <taxon>Heunggongvirae</taxon>
        <taxon>Uroviricota</taxon>
        <taxon>Caudoviricetes</taxon>
        <taxon>Aliceevansviridae</taxon>
        <taxon>Moineauvirus</taxon>
        <taxon>Moineauvirus CHPC1062</taxon>
    </lineage>
</organism>
<dbReference type="Proteomes" id="UP000270698">
    <property type="component" value="Segment"/>
</dbReference>